<dbReference type="RefSeq" id="WP_264227586.1">
    <property type="nucleotide sequence ID" value="NZ_CP107716.1"/>
</dbReference>
<dbReference type="SUPFAM" id="SSF159888">
    <property type="entry name" value="YdhG-like"/>
    <property type="match status" value="1"/>
</dbReference>
<organism evidence="2 3">
    <name type="scientific">Pelagibacterium flavum</name>
    <dbReference type="NCBI Taxonomy" id="2984530"/>
    <lineage>
        <taxon>Bacteria</taxon>
        <taxon>Pseudomonadati</taxon>
        <taxon>Pseudomonadota</taxon>
        <taxon>Alphaproteobacteria</taxon>
        <taxon>Hyphomicrobiales</taxon>
        <taxon>Devosiaceae</taxon>
        <taxon>Pelagibacterium</taxon>
    </lineage>
</organism>
<name>A0ABY6IUB9_9HYPH</name>
<evidence type="ECO:0000313" key="2">
    <source>
        <dbReference type="EMBL" id="UYQ74039.1"/>
    </source>
</evidence>
<evidence type="ECO:0000259" key="1">
    <source>
        <dbReference type="Pfam" id="PF08818"/>
    </source>
</evidence>
<protein>
    <submittedName>
        <fullName evidence="2">DUF1801 domain-containing protein</fullName>
    </submittedName>
</protein>
<accession>A0ABY6IUB9</accession>
<dbReference type="Proteomes" id="UP001163882">
    <property type="component" value="Chromosome"/>
</dbReference>
<evidence type="ECO:0000313" key="3">
    <source>
        <dbReference type="Proteomes" id="UP001163882"/>
    </source>
</evidence>
<dbReference type="Pfam" id="PF08818">
    <property type="entry name" value="DUF1801"/>
    <property type="match status" value="1"/>
</dbReference>
<dbReference type="InterPro" id="IPR014922">
    <property type="entry name" value="YdhG-like"/>
</dbReference>
<gene>
    <name evidence="2" type="ORF">OF122_09845</name>
</gene>
<proteinExistence type="predicted"/>
<feature type="domain" description="YdhG-like" evidence="1">
    <location>
        <begin position="25"/>
        <end position="130"/>
    </location>
</feature>
<reference evidence="2" key="1">
    <citation type="submission" date="2022-10" db="EMBL/GenBank/DDBJ databases">
        <title>YIM 151497 complete genome.</title>
        <authorList>
            <person name="Chen X."/>
        </authorList>
    </citation>
    <scope>NUCLEOTIDE SEQUENCE</scope>
    <source>
        <strain evidence="2">YIM 151497</strain>
    </source>
</reference>
<sequence>MSELKTRPTDQKVSQFIDAVEPDQKRQDCWTVVDIMRGITGSEPVMWGASIVGFGTYTYVNTTKKPAEWPITGFSPRKANLTIYVMPGFAQYDSLMEKLGKHSTGVSCLYVKKLADIDLGVLEEIIRRSVEYMRATYPTR</sequence>
<keyword evidence="3" id="KW-1185">Reference proteome</keyword>
<dbReference type="EMBL" id="CP107716">
    <property type="protein sequence ID" value="UYQ74039.1"/>
    <property type="molecule type" value="Genomic_DNA"/>
</dbReference>